<dbReference type="Pfam" id="PF08897">
    <property type="entry name" value="DUF1841"/>
    <property type="match status" value="1"/>
</dbReference>
<dbReference type="InterPro" id="IPR014993">
    <property type="entry name" value="DUF1841"/>
</dbReference>
<gene>
    <name evidence="1" type="ORF">GALL_112340</name>
</gene>
<evidence type="ECO:0008006" key="2">
    <source>
        <dbReference type="Google" id="ProtNLM"/>
    </source>
</evidence>
<proteinExistence type="predicted"/>
<name>A0A1J5SFD0_9ZZZZ</name>
<protein>
    <recommendedName>
        <fullName evidence="2">DUF1841 domain-containing protein</fullName>
    </recommendedName>
</protein>
<organism evidence="1">
    <name type="scientific">mine drainage metagenome</name>
    <dbReference type="NCBI Taxonomy" id="410659"/>
    <lineage>
        <taxon>unclassified sequences</taxon>
        <taxon>metagenomes</taxon>
        <taxon>ecological metagenomes</taxon>
    </lineage>
</organism>
<dbReference type="EMBL" id="MLJW01000042">
    <property type="protein sequence ID" value="OIR06627.1"/>
    <property type="molecule type" value="Genomic_DNA"/>
</dbReference>
<reference evidence="1" key="1">
    <citation type="submission" date="2016-10" db="EMBL/GenBank/DDBJ databases">
        <title>Sequence of Gallionella enrichment culture.</title>
        <authorList>
            <person name="Poehlein A."/>
            <person name="Muehling M."/>
            <person name="Daniel R."/>
        </authorList>
    </citation>
    <scope>NUCLEOTIDE SEQUENCE</scope>
</reference>
<evidence type="ECO:0000313" key="1">
    <source>
        <dbReference type="EMBL" id="OIR06627.1"/>
    </source>
</evidence>
<dbReference type="AlphaFoldDB" id="A0A1J5SFD0"/>
<accession>A0A1J5SFD0</accession>
<sequence>MSLYNPSRDQVRQFFFDAWAKFKQKLTLTELEKIAIEVMQMHPEYHVVLDAPEHYMNQQYFPEMGETNPFLHLSLHLSVIEQISINQPIGITQIYDDLCKQHHDKHMAQHDLLDCLAETIWQAQRNNAPLDSANYLNLLKQKNRKT</sequence>
<comment type="caution">
    <text evidence="1">The sequence shown here is derived from an EMBL/GenBank/DDBJ whole genome shotgun (WGS) entry which is preliminary data.</text>
</comment>